<proteinExistence type="predicted"/>
<dbReference type="Proteomes" id="UP001155380">
    <property type="component" value="Unassembled WGS sequence"/>
</dbReference>
<name>A0AAJ1C1N6_9HYPH</name>
<organism evidence="1 2">
    <name type="scientific">Ciceribacter sichuanensis</name>
    <dbReference type="NCBI Taxonomy" id="2949647"/>
    <lineage>
        <taxon>Bacteria</taxon>
        <taxon>Pseudomonadati</taxon>
        <taxon>Pseudomonadota</taxon>
        <taxon>Alphaproteobacteria</taxon>
        <taxon>Hyphomicrobiales</taxon>
        <taxon>Rhizobiaceae</taxon>
        <taxon>Ciceribacter</taxon>
    </lineage>
</organism>
<dbReference type="AlphaFoldDB" id="A0AAJ1C1N6"/>
<accession>A0AAJ1C1N6</accession>
<feature type="non-terminal residue" evidence="1">
    <location>
        <position position="25"/>
    </location>
</feature>
<reference evidence="1" key="1">
    <citation type="submission" date="2022-06" db="EMBL/GenBank/DDBJ databases">
        <authorList>
            <person name="Sun Q."/>
        </authorList>
    </citation>
    <scope>NUCLEOTIDE SEQUENCE</scope>
    <source>
        <strain evidence="1">S101</strain>
    </source>
</reference>
<comment type="caution">
    <text evidence="1">The sequence shown here is derived from an EMBL/GenBank/DDBJ whole genome shotgun (WGS) entry which is preliminary data.</text>
</comment>
<gene>
    <name evidence="1" type="ORF">NBH21_25575</name>
</gene>
<dbReference type="EMBL" id="JAMXLX010000016">
    <property type="protein sequence ID" value="MCO5960136.1"/>
    <property type="molecule type" value="Genomic_DNA"/>
</dbReference>
<sequence length="25" mass="2882">MTKDASAQYKRHRFPAAIIAHAVWL</sequence>
<evidence type="ECO:0000313" key="1">
    <source>
        <dbReference type="EMBL" id="MCO5960136.1"/>
    </source>
</evidence>
<evidence type="ECO:0000313" key="2">
    <source>
        <dbReference type="Proteomes" id="UP001155380"/>
    </source>
</evidence>
<protein>
    <submittedName>
        <fullName evidence="1">IS6 family transposase</fullName>
    </submittedName>
</protein>